<gene>
    <name evidence="3" type="ORF">BGZ99_004661</name>
</gene>
<proteinExistence type="predicted"/>
<feature type="compositionally biased region" description="Basic and acidic residues" evidence="1">
    <location>
        <begin position="531"/>
        <end position="563"/>
    </location>
</feature>
<feature type="compositionally biased region" description="Basic and acidic residues" evidence="1">
    <location>
        <begin position="269"/>
        <end position="282"/>
    </location>
</feature>
<evidence type="ECO:0000259" key="2">
    <source>
        <dbReference type="PROSITE" id="PS50090"/>
    </source>
</evidence>
<feature type="compositionally biased region" description="Basic and acidic residues" evidence="1">
    <location>
        <begin position="243"/>
        <end position="255"/>
    </location>
</feature>
<evidence type="ECO:0000313" key="4">
    <source>
        <dbReference type="Proteomes" id="UP000738325"/>
    </source>
</evidence>
<feature type="compositionally biased region" description="Gly residues" evidence="1">
    <location>
        <begin position="1109"/>
        <end position="1122"/>
    </location>
</feature>
<feature type="compositionally biased region" description="Basic and acidic residues" evidence="1">
    <location>
        <begin position="289"/>
        <end position="319"/>
    </location>
</feature>
<feature type="compositionally biased region" description="Low complexity" evidence="1">
    <location>
        <begin position="28"/>
        <end position="41"/>
    </location>
</feature>
<feature type="domain" description="Myb-like" evidence="2">
    <location>
        <begin position="415"/>
        <end position="463"/>
    </location>
</feature>
<feature type="region of interest" description="Disordered" evidence="1">
    <location>
        <begin position="776"/>
        <end position="891"/>
    </location>
</feature>
<feature type="compositionally biased region" description="Basic and acidic residues" evidence="1">
    <location>
        <begin position="952"/>
        <end position="978"/>
    </location>
</feature>
<feature type="compositionally biased region" description="Basic and acidic residues" evidence="1">
    <location>
        <begin position="856"/>
        <end position="872"/>
    </location>
</feature>
<evidence type="ECO:0000256" key="1">
    <source>
        <dbReference type="SAM" id="MobiDB-lite"/>
    </source>
</evidence>
<feature type="compositionally biased region" description="Basic and acidic residues" evidence="1">
    <location>
        <begin position="362"/>
        <end position="377"/>
    </location>
</feature>
<feature type="compositionally biased region" description="Basic and acidic residues" evidence="1">
    <location>
        <begin position="776"/>
        <end position="786"/>
    </location>
</feature>
<sequence length="1340" mass="151508">MAPTDHLLEASSRLPKNETNSAAIDADSSTSPPVTPPTMSSGRDAGSTMRSSLPSPPPSSSSRHSRVPDQHDRDQRDTLEREPNIDRIARRLSPSAASIRAPHSSNSRSLPQDSSGAPAKTHSSSSSTSSSTSSHNLPSTLTNKHVAMAKTKTLGHLARSTSSEVDSEVANALASGRSIVCKTDWKEEDAEYLVQLIERQFPKGNIIWDWVGQQMASKGFSKNQCRSKWKRIRTKVLHGNDPPSKDRDSRDPRDQEPDELIEEDDDDLPDHRPYRQGYDRPSEGLGRSDSYRSRNFDTYSYDHHRGDSYYSRDQRDGYRSRSPPAPSLPSHRSSMSHYPNRQPNEREEDELWSDDDQGPDMGSKRYSQDYPARDRSSQHRRQSSSALARDDGVADSGRSLSAIAATPTSFGKIEWKPEDSDYLVHLIESKFASRKVDWAWVSKQMEGRGYDRTQCKSRWWRVQHRQSQSGNSGITSLPSSRGKQRQSIDQMPSDMDPTGAANGRDDKSMISDDDGLQGLDQRSSRQGSIATRDKLRDQDSLRRHSNEPDGGHSRREGTYTKEALDDEESQGGPDEQGSSPRLTRSHEHQKHIEWKEEDSQYMYRLIEKEFPVGNVVWSVIGEKMQSRGYSQTQCMSKWRRHLKNNKMPIDSGKVGVSMDIDADAESVYNDSRPAGYRRRADDRLVHNDTFADVKRFKRDGLESRRYDKGLDYRTVDPMDARLVEMEFDRYYDATGKRKRPDGEGSLPPLESGDSRHRRSHSLSYSDYAAYDRDVASRHPHDQDAALRHRRDYSQGGDVDMHSRPGSSAAYRDDGRDSYEPERRSGNGGQFVREDDDTVGISDDRDELLKNRRKPQRWLDDRRSENSSSHNDRAYASSHQRGHHRSPSASPAYRDTFSEVQAGAGEHVEAAHSMRAGLSKEPRQRPYDDPEPRGRPVGRSPERDYVRTLSVGLDEREDRLKDELIPPRDRHDYPAEEMGRSNSNTGITNGSSHHRHRSSRQGYDYSQDYEYRSGSSRHGGGGDSYPQRSRARQDYERDSEYIDYAREDDMDWAMGRWEGRDMARLAAAVARQGRRWDLLRAQIRIPLLVSPYEDMESDLYDGMRFDGHSAGGGGGSHRYGRGGYVEPSRRLSRSHHHSSHSQTYSATGQGHRGQVTPTSRGHHKSLPSDRRSKVPSEMYSRSEGYERRRPHHGHQGRDGDAVDLTNVDEDREPLPASHRAAAERFQVRDGRVDDDGEVILDLVSVEESDDGAEGEEGAMSAGGHAGSSKNRGYDEAQKHDVDTMMVVMDTIEDLPVQAYPLEVQQVAEKDDNVVDEEEDEESLVKVAAEPEKVMDDTSMAD</sequence>
<keyword evidence="4" id="KW-1185">Reference proteome</keyword>
<feature type="compositionally biased region" description="Basic and acidic residues" evidence="1">
    <location>
        <begin position="810"/>
        <end position="824"/>
    </location>
</feature>
<feature type="compositionally biased region" description="Acidic residues" evidence="1">
    <location>
        <begin position="256"/>
        <end position="268"/>
    </location>
</feature>
<dbReference type="OrthoDB" id="676304at2759"/>
<comment type="caution">
    <text evidence="3">The sequence shown here is derived from an EMBL/GenBank/DDBJ whole genome shotgun (WGS) entry which is preliminary data.</text>
</comment>
<feature type="region of interest" description="Disordered" evidence="1">
    <location>
        <begin position="1306"/>
        <end position="1340"/>
    </location>
</feature>
<name>A0A9P6UUR7_9FUNG</name>
<feature type="region of interest" description="Disordered" evidence="1">
    <location>
        <begin position="1245"/>
        <end position="1272"/>
    </location>
</feature>
<reference evidence="3" key="1">
    <citation type="journal article" date="2020" name="Fungal Divers.">
        <title>Resolving the Mortierellaceae phylogeny through synthesis of multi-gene phylogenetics and phylogenomics.</title>
        <authorList>
            <person name="Vandepol N."/>
            <person name="Liber J."/>
            <person name="Desiro A."/>
            <person name="Na H."/>
            <person name="Kennedy M."/>
            <person name="Barry K."/>
            <person name="Grigoriev I.V."/>
            <person name="Miller A.N."/>
            <person name="O'Donnell K."/>
            <person name="Stajich J.E."/>
            <person name="Bonito G."/>
        </authorList>
    </citation>
    <scope>NUCLEOTIDE SEQUENCE</scope>
    <source>
        <strain evidence="3">REB-010B</strain>
    </source>
</reference>
<accession>A0A9P6UUR7</accession>
<dbReference type="EMBL" id="JAAAIP010000293">
    <property type="protein sequence ID" value="KAG0320171.1"/>
    <property type="molecule type" value="Genomic_DNA"/>
</dbReference>
<feature type="compositionally biased region" description="Basic and acidic residues" evidence="1">
    <location>
        <begin position="908"/>
        <end position="945"/>
    </location>
</feature>
<feature type="domain" description="Myb-like" evidence="2">
    <location>
        <begin position="586"/>
        <end position="642"/>
    </location>
</feature>
<feature type="compositionally biased region" description="Polar residues" evidence="1">
    <location>
        <begin position="520"/>
        <end position="529"/>
    </location>
</feature>
<feature type="region of interest" description="Disordered" evidence="1">
    <location>
        <begin position="235"/>
        <end position="399"/>
    </location>
</feature>
<feature type="compositionally biased region" description="Acidic residues" evidence="1">
    <location>
        <begin position="1245"/>
        <end position="1255"/>
    </location>
</feature>
<feature type="compositionally biased region" description="Low complexity" evidence="1">
    <location>
        <begin position="980"/>
        <end position="990"/>
    </location>
</feature>
<feature type="compositionally biased region" description="Polar residues" evidence="1">
    <location>
        <begin position="465"/>
        <end position="490"/>
    </location>
</feature>
<feature type="compositionally biased region" description="Low complexity" evidence="1">
    <location>
        <begin position="1256"/>
        <end position="1267"/>
    </location>
</feature>
<feature type="compositionally biased region" description="Polar residues" evidence="1">
    <location>
        <begin position="103"/>
        <end position="113"/>
    </location>
</feature>
<feature type="region of interest" description="Disordered" evidence="1">
    <location>
        <begin position="1109"/>
        <end position="1203"/>
    </location>
</feature>
<feature type="compositionally biased region" description="Basic and acidic residues" evidence="1">
    <location>
        <begin position="66"/>
        <end position="89"/>
    </location>
</feature>
<feature type="compositionally biased region" description="Basic and acidic residues" evidence="1">
    <location>
        <begin position="584"/>
        <end position="593"/>
    </location>
</feature>
<feature type="region of interest" description="Disordered" evidence="1">
    <location>
        <begin position="734"/>
        <end position="760"/>
    </location>
</feature>
<protein>
    <recommendedName>
        <fullName evidence="2">Myb-like domain-containing protein</fullName>
    </recommendedName>
</protein>
<feature type="region of interest" description="Disordered" evidence="1">
    <location>
        <begin position="461"/>
        <end position="593"/>
    </location>
</feature>
<dbReference type="InterPro" id="IPR001005">
    <property type="entry name" value="SANT/Myb"/>
</dbReference>
<dbReference type="SMART" id="SM00717">
    <property type="entry name" value="SANT"/>
    <property type="match status" value="3"/>
</dbReference>
<feature type="region of interest" description="Disordered" evidence="1">
    <location>
        <begin position="908"/>
        <end position="1034"/>
    </location>
</feature>
<feature type="domain" description="Myb-like" evidence="2">
    <location>
        <begin position="177"/>
        <end position="233"/>
    </location>
</feature>
<dbReference type="Proteomes" id="UP000738325">
    <property type="component" value="Unassembled WGS sequence"/>
</dbReference>
<feature type="compositionally biased region" description="Acidic residues" evidence="1">
    <location>
        <begin position="346"/>
        <end position="358"/>
    </location>
</feature>
<feature type="compositionally biased region" description="Basic residues" evidence="1">
    <location>
        <begin position="1129"/>
        <end position="1138"/>
    </location>
</feature>
<dbReference type="CDD" id="cd00167">
    <property type="entry name" value="SANT"/>
    <property type="match status" value="1"/>
</dbReference>
<organism evidence="3 4">
    <name type="scientific">Dissophora globulifera</name>
    <dbReference type="NCBI Taxonomy" id="979702"/>
    <lineage>
        <taxon>Eukaryota</taxon>
        <taxon>Fungi</taxon>
        <taxon>Fungi incertae sedis</taxon>
        <taxon>Mucoromycota</taxon>
        <taxon>Mortierellomycotina</taxon>
        <taxon>Mortierellomycetes</taxon>
        <taxon>Mortierellales</taxon>
        <taxon>Mortierellaceae</taxon>
        <taxon>Dissophora</taxon>
    </lineage>
</organism>
<feature type="region of interest" description="Disordered" evidence="1">
    <location>
        <begin position="1"/>
        <end position="139"/>
    </location>
</feature>
<evidence type="ECO:0000313" key="3">
    <source>
        <dbReference type="EMBL" id="KAG0320171.1"/>
    </source>
</evidence>
<feature type="compositionally biased region" description="Low complexity" evidence="1">
    <location>
        <begin position="114"/>
        <end position="139"/>
    </location>
</feature>
<dbReference type="PROSITE" id="PS50090">
    <property type="entry name" value="MYB_LIKE"/>
    <property type="match status" value="3"/>
</dbReference>